<name>A0A932YXC7_9BACT</name>
<gene>
    <name evidence="1" type="ORF">HY473_01840</name>
</gene>
<protein>
    <submittedName>
        <fullName evidence="1">Uncharacterized protein</fullName>
    </submittedName>
</protein>
<evidence type="ECO:0000313" key="1">
    <source>
        <dbReference type="EMBL" id="MBI4132810.1"/>
    </source>
</evidence>
<dbReference type="EMBL" id="JACQMI010000013">
    <property type="protein sequence ID" value="MBI4132810.1"/>
    <property type="molecule type" value="Genomic_DNA"/>
</dbReference>
<sequence>MPYRRAFLAMVLMFLVALLLLLALPVPIGGVAAQPLPAVSIAVPADDPTCVSAPKCMDVIYRAMEQELRRRYPQCGAVWGYQYPFHEQQRVAVVVTVRCIQFLVGEL</sequence>
<evidence type="ECO:0000313" key="2">
    <source>
        <dbReference type="Proteomes" id="UP000756703"/>
    </source>
</evidence>
<organism evidence="1 2">
    <name type="scientific">Candidatus Sungiibacteriota bacterium</name>
    <dbReference type="NCBI Taxonomy" id="2750080"/>
    <lineage>
        <taxon>Bacteria</taxon>
        <taxon>Candidatus Sungiibacteriota</taxon>
    </lineage>
</organism>
<accession>A0A932YXC7</accession>
<reference evidence="1" key="1">
    <citation type="submission" date="2020-07" db="EMBL/GenBank/DDBJ databases">
        <title>Huge and variable diversity of episymbiotic CPR bacteria and DPANN archaea in groundwater ecosystems.</title>
        <authorList>
            <person name="He C.Y."/>
            <person name="Keren R."/>
            <person name="Whittaker M."/>
            <person name="Farag I.F."/>
            <person name="Doudna J."/>
            <person name="Cate J.H.D."/>
            <person name="Banfield J.F."/>
        </authorList>
    </citation>
    <scope>NUCLEOTIDE SEQUENCE</scope>
    <source>
        <strain evidence="1">NC_groundwater_1225_Ag_S-0.1um_56_177</strain>
    </source>
</reference>
<comment type="caution">
    <text evidence="1">The sequence shown here is derived from an EMBL/GenBank/DDBJ whole genome shotgun (WGS) entry which is preliminary data.</text>
</comment>
<proteinExistence type="predicted"/>
<dbReference type="Proteomes" id="UP000756703">
    <property type="component" value="Unassembled WGS sequence"/>
</dbReference>
<dbReference type="AlphaFoldDB" id="A0A932YXC7"/>